<proteinExistence type="inferred from homology"/>
<name>A0A8D0AZX6_SALMN</name>
<protein>
    <recommendedName>
        <fullName evidence="3">Golgi associated RAB2 interactor protein-like Rab2B-binding domain-containing protein</fullName>
    </recommendedName>
</protein>
<dbReference type="Proteomes" id="UP000694421">
    <property type="component" value="Unplaced"/>
</dbReference>
<dbReference type="OMA" id="SCHILPM"/>
<evidence type="ECO:0000313" key="4">
    <source>
        <dbReference type="Ensembl" id="ENSSMRP00000003174.1"/>
    </source>
</evidence>
<dbReference type="PANTHER" id="PTHR22574">
    <property type="match status" value="1"/>
</dbReference>
<evidence type="ECO:0000256" key="2">
    <source>
        <dbReference type="SAM" id="MobiDB-lite"/>
    </source>
</evidence>
<feature type="domain" description="Golgi associated RAB2 interactor protein-like Rab2B-binding" evidence="3">
    <location>
        <begin position="99"/>
        <end position="169"/>
    </location>
</feature>
<keyword evidence="5" id="KW-1185">Reference proteome</keyword>
<feature type="region of interest" description="Disordered" evidence="2">
    <location>
        <begin position="164"/>
        <end position="203"/>
    </location>
</feature>
<dbReference type="GeneTree" id="ENSGT00940000162770"/>
<organism evidence="4 5">
    <name type="scientific">Salvator merianae</name>
    <name type="common">Argentine black and white tegu</name>
    <name type="synonym">Tupinambis merianae</name>
    <dbReference type="NCBI Taxonomy" id="96440"/>
    <lineage>
        <taxon>Eukaryota</taxon>
        <taxon>Metazoa</taxon>
        <taxon>Chordata</taxon>
        <taxon>Craniata</taxon>
        <taxon>Vertebrata</taxon>
        <taxon>Euteleostomi</taxon>
        <taxon>Lepidosauria</taxon>
        <taxon>Squamata</taxon>
        <taxon>Bifurcata</taxon>
        <taxon>Unidentata</taxon>
        <taxon>Episquamata</taxon>
        <taxon>Laterata</taxon>
        <taxon>Teiioidea</taxon>
        <taxon>Teiidae</taxon>
        <taxon>Salvator</taxon>
    </lineage>
</organism>
<reference evidence="4" key="2">
    <citation type="submission" date="2025-09" db="UniProtKB">
        <authorList>
            <consortium name="Ensembl"/>
        </authorList>
    </citation>
    <scope>IDENTIFICATION</scope>
</reference>
<evidence type="ECO:0000256" key="1">
    <source>
        <dbReference type="ARBA" id="ARBA00038379"/>
    </source>
</evidence>
<dbReference type="Ensembl" id="ENSSMRT00000003782.1">
    <property type="protein sequence ID" value="ENSSMRP00000003174.1"/>
    <property type="gene ID" value="ENSSMRG00000002674.1"/>
</dbReference>
<dbReference type="PANTHER" id="PTHR22574:SF2">
    <property type="entry name" value="GOLGI-ASSOCIATED RAB2 INTERACTOR PROTEIN 3"/>
    <property type="match status" value="1"/>
</dbReference>
<accession>A0A8D0AZX6</accession>
<evidence type="ECO:0000259" key="3">
    <source>
        <dbReference type="Pfam" id="PF12480"/>
    </source>
</evidence>
<sequence length="203" mass="22988">MCLSTSSSFMGPLQSQLRQGEYALLKLAPMLESEFVQINKQGELVDVHKQVQTVIVGIACTCPNLLVPNVLLLARPIFPPEESFPKLKSLLHKRPPAKKFELTRLLPLRFVKISVHNMEKKQLRFKLASGRTFYLQLCPQHGSKEDVFRLWVKAVHMLRPPSEIRTEVQSQVQDPRGRGEAPPRAPSPQRPQVHPLPVVTAHT</sequence>
<dbReference type="AlphaFoldDB" id="A0A8D0AZX6"/>
<dbReference type="Pfam" id="PF12480">
    <property type="entry name" value="GARIL_Rab2_bd"/>
    <property type="match status" value="1"/>
</dbReference>
<dbReference type="GO" id="GO:0005634">
    <property type="term" value="C:nucleus"/>
    <property type="evidence" value="ECO:0007669"/>
    <property type="project" value="TreeGrafter"/>
</dbReference>
<dbReference type="InterPro" id="IPR022168">
    <property type="entry name" value="GARIL-like_Rab2B-bd"/>
</dbReference>
<reference evidence="4" key="1">
    <citation type="submission" date="2025-08" db="UniProtKB">
        <authorList>
            <consortium name="Ensembl"/>
        </authorList>
    </citation>
    <scope>IDENTIFICATION</scope>
</reference>
<evidence type="ECO:0000313" key="5">
    <source>
        <dbReference type="Proteomes" id="UP000694421"/>
    </source>
</evidence>
<comment type="similarity">
    <text evidence="1">Belongs to the GARIN family.</text>
</comment>